<evidence type="ECO:0000313" key="3">
    <source>
        <dbReference type="Proteomes" id="UP001229081"/>
    </source>
</evidence>
<dbReference type="InterPro" id="IPR018060">
    <property type="entry name" value="HTH_AraC"/>
</dbReference>
<protein>
    <submittedName>
        <fullName evidence="2">DJ-1/PfpI family protein</fullName>
    </submittedName>
</protein>
<dbReference type="GO" id="GO:0043565">
    <property type="term" value="F:sequence-specific DNA binding"/>
    <property type="evidence" value="ECO:0007669"/>
    <property type="project" value="InterPro"/>
</dbReference>
<dbReference type="EMBL" id="JAUFSA010000001">
    <property type="protein sequence ID" value="MDP7737626.1"/>
    <property type="molecule type" value="Genomic_DNA"/>
</dbReference>
<evidence type="ECO:0000313" key="2">
    <source>
        <dbReference type="EMBL" id="MDP7737626.1"/>
    </source>
</evidence>
<dbReference type="Gene3D" id="1.10.10.60">
    <property type="entry name" value="Homeodomain-like"/>
    <property type="match status" value="1"/>
</dbReference>
<dbReference type="InterPro" id="IPR002818">
    <property type="entry name" value="DJ-1/PfpI"/>
</dbReference>
<sequence>MFIGVMALPGCWASGLVTITDVIRGANTARQQVATDIAEIKLATVGIDCAPVPTAGGLMVPIDLTVDDAAMSRLDLLVVPALTMNTPAGVVDALMRDEVRAARAAVRDWVRSDRPVAAACTGTFVLADAGVLDEHQATTSWWLADEFARRFPRVRLDMSRMVIADGSVTTAGAAFAHIDLAMHIVAGISPQLADATAAILLFDRRPASSTAAAQTYLATADRLVVDFETWIRKNLDGNVDIASAALDLGTTRRTLERRVRQSLGVTPYALLQQVRVEHARHLRQTTSLNLEQVARMVGYNSASALRQAMRQE</sequence>
<accession>A0AAJ1W4F9</accession>
<gene>
    <name evidence="2" type="ORF">QXL92_23045</name>
</gene>
<dbReference type="PANTHER" id="PTHR43130">
    <property type="entry name" value="ARAC-FAMILY TRANSCRIPTIONAL REGULATOR"/>
    <property type="match status" value="1"/>
</dbReference>
<organism evidence="2 3">
    <name type="scientific">Mycobacterium paragordonae</name>
    <dbReference type="NCBI Taxonomy" id="1389713"/>
    <lineage>
        <taxon>Bacteria</taxon>
        <taxon>Bacillati</taxon>
        <taxon>Actinomycetota</taxon>
        <taxon>Actinomycetes</taxon>
        <taxon>Mycobacteriales</taxon>
        <taxon>Mycobacteriaceae</taxon>
        <taxon>Mycobacterium</taxon>
    </lineage>
</organism>
<dbReference type="Pfam" id="PF12833">
    <property type="entry name" value="HTH_18"/>
    <property type="match status" value="1"/>
</dbReference>
<reference evidence="2" key="1">
    <citation type="submission" date="2023-06" db="EMBL/GenBank/DDBJ databases">
        <title>Identification of two novel mycobacterium reveal diversities and complexities of Mycobacterium gordonae clade.</title>
        <authorList>
            <person name="Matsumoto Y."/>
            <person name="Nakamura S."/>
            <person name="Motooka D."/>
            <person name="Fukushima K."/>
        </authorList>
    </citation>
    <scope>NUCLEOTIDE SEQUENCE</scope>
    <source>
        <strain evidence="2">TY812</strain>
    </source>
</reference>
<dbReference type="Pfam" id="PF01965">
    <property type="entry name" value="DJ-1_PfpI"/>
    <property type="match status" value="1"/>
</dbReference>
<name>A0AAJ1W4F9_9MYCO</name>
<dbReference type="Gene3D" id="3.40.50.880">
    <property type="match status" value="1"/>
</dbReference>
<dbReference type="SUPFAM" id="SSF52317">
    <property type="entry name" value="Class I glutamine amidotransferase-like"/>
    <property type="match status" value="1"/>
</dbReference>
<dbReference type="GO" id="GO:0003700">
    <property type="term" value="F:DNA-binding transcription factor activity"/>
    <property type="evidence" value="ECO:0007669"/>
    <property type="project" value="InterPro"/>
</dbReference>
<dbReference type="InterPro" id="IPR052158">
    <property type="entry name" value="INH-QAR"/>
</dbReference>
<dbReference type="Proteomes" id="UP001229081">
    <property type="component" value="Unassembled WGS sequence"/>
</dbReference>
<dbReference type="PANTHER" id="PTHR43130:SF3">
    <property type="entry name" value="HTH-TYPE TRANSCRIPTIONAL REGULATOR RV1931C"/>
    <property type="match status" value="1"/>
</dbReference>
<dbReference type="RefSeq" id="WP_166433778.1">
    <property type="nucleotide sequence ID" value="NZ_JAUFSA010000001.1"/>
</dbReference>
<proteinExistence type="predicted"/>
<dbReference type="PROSITE" id="PS01124">
    <property type="entry name" value="HTH_ARAC_FAMILY_2"/>
    <property type="match status" value="1"/>
</dbReference>
<comment type="caution">
    <text evidence="2">The sequence shown here is derived from an EMBL/GenBank/DDBJ whole genome shotgun (WGS) entry which is preliminary data.</text>
</comment>
<feature type="domain" description="HTH araC/xylS-type" evidence="1">
    <location>
        <begin position="225"/>
        <end position="312"/>
    </location>
</feature>
<dbReference type="AlphaFoldDB" id="A0AAJ1W4F9"/>
<dbReference type="SMART" id="SM00342">
    <property type="entry name" value="HTH_ARAC"/>
    <property type="match status" value="1"/>
</dbReference>
<dbReference type="InterPro" id="IPR029062">
    <property type="entry name" value="Class_I_gatase-like"/>
</dbReference>
<evidence type="ECO:0000259" key="1">
    <source>
        <dbReference type="PROSITE" id="PS01124"/>
    </source>
</evidence>